<evidence type="ECO:0000313" key="10">
    <source>
        <dbReference type="EMBL" id="KZE71639.1"/>
    </source>
</evidence>
<dbReference type="Pfam" id="PF00015">
    <property type="entry name" value="MCPsignal"/>
    <property type="match status" value="1"/>
</dbReference>
<evidence type="ECO:0000256" key="7">
    <source>
        <dbReference type="SAM" id="Phobius"/>
    </source>
</evidence>
<dbReference type="AlphaFoldDB" id="A0A165PLS0"/>
<comment type="caution">
    <text evidence="10">The sequence shown here is derived from an EMBL/GenBank/DDBJ whole genome shotgun (WGS) entry which is preliminary data.</text>
</comment>
<comment type="similarity">
    <text evidence="5">Belongs to the methyl-accepting chemotaxis (MCP) protein family.</text>
</comment>
<keyword evidence="3 7" id="KW-0472">Membrane</keyword>
<evidence type="ECO:0000256" key="6">
    <source>
        <dbReference type="PROSITE-ProRule" id="PRU00284"/>
    </source>
</evidence>
<dbReference type="InterPro" id="IPR024478">
    <property type="entry name" value="HlyB_4HB_MCP"/>
</dbReference>
<dbReference type="PANTHER" id="PTHR32089">
    <property type="entry name" value="METHYL-ACCEPTING CHEMOTAXIS PROTEIN MCPB"/>
    <property type="match status" value="1"/>
</dbReference>
<keyword evidence="7" id="KW-1133">Transmembrane helix</keyword>
<keyword evidence="2" id="KW-1003">Cell membrane</keyword>
<feature type="domain" description="HAMP" evidence="9">
    <location>
        <begin position="207"/>
        <end position="260"/>
    </location>
</feature>
<dbReference type="Gene3D" id="1.10.287.950">
    <property type="entry name" value="Methyl-accepting chemotaxis protein"/>
    <property type="match status" value="1"/>
</dbReference>
<keyword evidence="7" id="KW-0812">Transmembrane</keyword>
<evidence type="ECO:0008006" key="12">
    <source>
        <dbReference type="Google" id="ProtNLM"/>
    </source>
</evidence>
<keyword evidence="4 6" id="KW-0807">Transducer</keyword>
<dbReference type="OrthoDB" id="358716at2"/>
<feature type="domain" description="Methyl-accepting transducer" evidence="8">
    <location>
        <begin position="279"/>
        <end position="515"/>
    </location>
</feature>
<dbReference type="STRING" id="1007103.GCA_000213315_04075"/>
<dbReference type="GO" id="GO:0006935">
    <property type="term" value="P:chemotaxis"/>
    <property type="evidence" value="ECO:0007669"/>
    <property type="project" value="InterPro"/>
</dbReference>
<evidence type="ECO:0000256" key="5">
    <source>
        <dbReference type="ARBA" id="ARBA00029447"/>
    </source>
</evidence>
<proteinExistence type="inferred from homology"/>
<evidence type="ECO:0000256" key="4">
    <source>
        <dbReference type="ARBA" id="ARBA00023224"/>
    </source>
</evidence>
<accession>A0A165PLS0</accession>
<dbReference type="CDD" id="cd11386">
    <property type="entry name" value="MCP_signal"/>
    <property type="match status" value="1"/>
</dbReference>
<dbReference type="PRINTS" id="PR00260">
    <property type="entry name" value="CHEMTRNSDUCR"/>
</dbReference>
<evidence type="ECO:0000313" key="11">
    <source>
        <dbReference type="Proteomes" id="UP000076563"/>
    </source>
</evidence>
<dbReference type="PROSITE" id="PS50885">
    <property type="entry name" value="HAMP"/>
    <property type="match status" value="1"/>
</dbReference>
<dbReference type="SMART" id="SM00304">
    <property type="entry name" value="HAMP"/>
    <property type="match status" value="1"/>
</dbReference>
<sequence>MRWTVSRKLALGFITMLLLTTITAVLALNRMMFIQNRVEQVTENSMPKVKEINRIYFETEHVLNLVFRHKDSTDAAARKTLEDEIGASYALVESTVQQYESQITADEERSNFASFKGSWDEFKKNTQRTLVTSRSNPQQAMILIDAGHRIFDEMQKHLTSLVEWNHKQAETSALEAKKAYKDSLIWVYVILGASVAVAFGISVLFLLLIARPLRLVTGSIVRVADGDLTVQPLSVKSRDETGQLADALNRMVRELHTAISRSSEASHQVTQLADSLAADASQTTIAAQQIADASRQVAGGAQAQLTTSKETAVVMEEMAAGIGRISEATSDMAEQFQTTAANAVKGTESMDEAEEQMNAISTTTKQTSERMERLSKRSDEIGGIVKLISEIAYQTNLLALNASIEAARAGESGKGFAVVAAEVKKLATQSEAAAKDITQRIRLIQEETKETAGAIRDVTEQVTAGIHLVSDSGRSFRDIAASIEQMNEHIQEVSATAEEMAATTEQITASVTSTAMIAQTSSDSTESVAAASNEQFASMERISGSAESLTLLAGELRESIRRFRL</sequence>
<dbReference type="GO" id="GO:0007165">
    <property type="term" value="P:signal transduction"/>
    <property type="evidence" value="ECO:0007669"/>
    <property type="project" value="UniProtKB-KW"/>
</dbReference>
<dbReference type="Proteomes" id="UP000076563">
    <property type="component" value="Unassembled WGS sequence"/>
</dbReference>
<evidence type="ECO:0000256" key="2">
    <source>
        <dbReference type="ARBA" id="ARBA00022475"/>
    </source>
</evidence>
<dbReference type="InterPro" id="IPR003660">
    <property type="entry name" value="HAMP_dom"/>
</dbReference>
<dbReference type="PROSITE" id="PS50111">
    <property type="entry name" value="CHEMOTAXIS_TRANSDUC_2"/>
    <property type="match status" value="1"/>
</dbReference>
<dbReference type="EMBL" id="LQRA01000110">
    <property type="protein sequence ID" value="KZE71639.1"/>
    <property type="molecule type" value="Genomic_DNA"/>
</dbReference>
<dbReference type="InterPro" id="IPR004089">
    <property type="entry name" value="MCPsignal_dom"/>
</dbReference>
<dbReference type="InterPro" id="IPR004090">
    <property type="entry name" value="Chemotax_Me-accpt_rcpt"/>
</dbReference>
<evidence type="ECO:0000259" key="9">
    <source>
        <dbReference type="PROSITE" id="PS50885"/>
    </source>
</evidence>
<dbReference type="CDD" id="cd06225">
    <property type="entry name" value="HAMP"/>
    <property type="match status" value="1"/>
</dbReference>
<evidence type="ECO:0000259" key="8">
    <source>
        <dbReference type="PROSITE" id="PS50111"/>
    </source>
</evidence>
<protein>
    <recommendedName>
        <fullName evidence="12">Methyl-accepting chemotaxis protein</fullName>
    </recommendedName>
</protein>
<dbReference type="GO" id="GO:0005886">
    <property type="term" value="C:plasma membrane"/>
    <property type="evidence" value="ECO:0007669"/>
    <property type="project" value="UniProtKB-SubCell"/>
</dbReference>
<dbReference type="eggNOG" id="COG0840">
    <property type="taxonomic scope" value="Bacteria"/>
</dbReference>
<gene>
    <name evidence="10" type="ORF">AV654_05380</name>
</gene>
<comment type="subcellular location">
    <subcellularLocation>
        <location evidence="1">Cell membrane</location>
    </subcellularLocation>
</comment>
<dbReference type="Pfam" id="PF00672">
    <property type="entry name" value="HAMP"/>
    <property type="match status" value="1"/>
</dbReference>
<keyword evidence="11" id="KW-1185">Reference proteome</keyword>
<name>A0A165PLS0_9BACL</name>
<dbReference type="PANTHER" id="PTHR32089:SF112">
    <property type="entry name" value="LYSOZYME-LIKE PROTEIN-RELATED"/>
    <property type="match status" value="1"/>
</dbReference>
<feature type="transmembrane region" description="Helical" evidence="7">
    <location>
        <begin position="185"/>
        <end position="210"/>
    </location>
</feature>
<dbReference type="SMART" id="SM00283">
    <property type="entry name" value="MA"/>
    <property type="match status" value="1"/>
</dbReference>
<reference evidence="11" key="1">
    <citation type="submission" date="2016-01" db="EMBL/GenBank/DDBJ databases">
        <title>Draft genome of Chromobacterium sp. F49.</title>
        <authorList>
            <person name="Hong K.W."/>
        </authorList>
    </citation>
    <scope>NUCLEOTIDE SEQUENCE [LARGE SCALE GENOMIC DNA]</scope>
    <source>
        <strain evidence="11">M63</strain>
    </source>
</reference>
<evidence type="ECO:0000256" key="3">
    <source>
        <dbReference type="ARBA" id="ARBA00023136"/>
    </source>
</evidence>
<dbReference type="GO" id="GO:0004888">
    <property type="term" value="F:transmembrane signaling receptor activity"/>
    <property type="evidence" value="ECO:0007669"/>
    <property type="project" value="InterPro"/>
</dbReference>
<dbReference type="SUPFAM" id="SSF58104">
    <property type="entry name" value="Methyl-accepting chemotaxis protein (MCP) signaling domain"/>
    <property type="match status" value="1"/>
</dbReference>
<dbReference type="Gene3D" id="6.10.340.10">
    <property type="match status" value="1"/>
</dbReference>
<evidence type="ECO:0000256" key="1">
    <source>
        <dbReference type="ARBA" id="ARBA00004236"/>
    </source>
</evidence>
<dbReference type="RefSeq" id="WP_063188056.1">
    <property type="nucleotide sequence ID" value="NZ_JAAIVH010000001.1"/>
</dbReference>
<dbReference type="Pfam" id="PF12729">
    <property type="entry name" value="4HB_MCP_1"/>
    <property type="match status" value="1"/>
</dbReference>
<organism evidence="10 11">
    <name type="scientific">Paenibacillus elgii</name>
    <dbReference type="NCBI Taxonomy" id="189691"/>
    <lineage>
        <taxon>Bacteria</taxon>
        <taxon>Bacillati</taxon>
        <taxon>Bacillota</taxon>
        <taxon>Bacilli</taxon>
        <taxon>Bacillales</taxon>
        <taxon>Paenibacillaceae</taxon>
        <taxon>Paenibacillus</taxon>
    </lineage>
</organism>